<dbReference type="EMBL" id="BGPR01003444">
    <property type="protein sequence ID" value="GBM88227.1"/>
    <property type="molecule type" value="Genomic_DNA"/>
</dbReference>
<dbReference type="AlphaFoldDB" id="A0A4Y2JDU1"/>
<proteinExistence type="predicted"/>
<name>A0A4Y2JDU1_ARAVE</name>
<accession>A0A4Y2JDU1</accession>
<protein>
    <submittedName>
        <fullName evidence="2">Uncharacterized protein</fullName>
    </submittedName>
</protein>
<feature type="region of interest" description="Disordered" evidence="1">
    <location>
        <begin position="66"/>
        <end position="87"/>
    </location>
</feature>
<organism evidence="2 3">
    <name type="scientific">Araneus ventricosus</name>
    <name type="common">Orbweaver spider</name>
    <name type="synonym">Epeira ventricosa</name>
    <dbReference type="NCBI Taxonomy" id="182803"/>
    <lineage>
        <taxon>Eukaryota</taxon>
        <taxon>Metazoa</taxon>
        <taxon>Ecdysozoa</taxon>
        <taxon>Arthropoda</taxon>
        <taxon>Chelicerata</taxon>
        <taxon>Arachnida</taxon>
        <taxon>Araneae</taxon>
        <taxon>Araneomorphae</taxon>
        <taxon>Entelegynae</taxon>
        <taxon>Araneoidea</taxon>
        <taxon>Araneidae</taxon>
        <taxon>Araneus</taxon>
    </lineage>
</organism>
<comment type="caution">
    <text evidence="2">The sequence shown here is derived from an EMBL/GenBank/DDBJ whole genome shotgun (WGS) entry which is preliminary data.</text>
</comment>
<gene>
    <name evidence="2" type="ORF">AVEN_206347_1</name>
</gene>
<evidence type="ECO:0000313" key="2">
    <source>
        <dbReference type="EMBL" id="GBM88227.1"/>
    </source>
</evidence>
<keyword evidence="3" id="KW-1185">Reference proteome</keyword>
<dbReference type="Proteomes" id="UP000499080">
    <property type="component" value="Unassembled WGS sequence"/>
</dbReference>
<sequence>MMEDWQSEWEDPANKKERKFCSLKDFSSYLNRWNFTSFIECPCGTPPHYAIECNLNMSLHMRKPAHSLSKSGSATLPPIKSQDSNASIYPPPQRLPRAVRYHFLIKHLTKQSSKRLRLPSIGLHLSRHKVSLLSHSCPKVLKILPFNTQSTESFHKDPGLLFNNKVLIHMELLLYQCCHLKPLLSERITSQQ</sequence>
<evidence type="ECO:0000256" key="1">
    <source>
        <dbReference type="SAM" id="MobiDB-lite"/>
    </source>
</evidence>
<evidence type="ECO:0000313" key="3">
    <source>
        <dbReference type="Proteomes" id="UP000499080"/>
    </source>
</evidence>
<reference evidence="2 3" key="1">
    <citation type="journal article" date="2019" name="Sci. Rep.">
        <title>Orb-weaving spider Araneus ventricosus genome elucidates the spidroin gene catalogue.</title>
        <authorList>
            <person name="Kono N."/>
            <person name="Nakamura H."/>
            <person name="Ohtoshi R."/>
            <person name="Moran D.A.P."/>
            <person name="Shinohara A."/>
            <person name="Yoshida Y."/>
            <person name="Fujiwara M."/>
            <person name="Mori M."/>
            <person name="Tomita M."/>
            <person name="Arakawa K."/>
        </authorList>
    </citation>
    <scope>NUCLEOTIDE SEQUENCE [LARGE SCALE GENOMIC DNA]</scope>
</reference>